<evidence type="ECO:0000256" key="3">
    <source>
        <dbReference type="ARBA" id="ARBA00022806"/>
    </source>
</evidence>
<dbReference type="GO" id="GO:0004386">
    <property type="term" value="F:helicase activity"/>
    <property type="evidence" value="ECO:0007669"/>
    <property type="project" value="UniProtKB-KW"/>
</dbReference>
<name>E9GTB9_DAPPU</name>
<keyword evidence="7" id="KW-1185">Reference proteome</keyword>
<evidence type="ECO:0000259" key="5">
    <source>
        <dbReference type="Pfam" id="PF13625"/>
    </source>
</evidence>
<keyword evidence="1" id="KW-0547">Nucleotide-binding</keyword>
<proteinExistence type="predicted"/>
<dbReference type="GO" id="GO:0005524">
    <property type="term" value="F:ATP binding"/>
    <property type="evidence" value="ECO:0007669"/>
    <property type="project" value="UniProtKB-KW"/>
</dbReference>
<evidence type="ECO:0000256" key="2">
    <source>
        <dbReference type="ARBA" id="ARBA00022801"/>
    </source>
</evidence>
<evidence type="ECO:0000256" key="1">
    <source>
        <dbReference type="ARBA" id="ARBA00022741"/>
    </source>
</evidence>
<dbReference type="InterPro" id="IPR032830">
    <property type="entry name" value="XPB/Ssl2_N"/>
</dbReference>
<dbReference type="Pfam" id="PF13625">
    <property type="entry name" value="Helicase_C_3"/>
    <property type="match status" value="1"/>
</dbReference>
<dbReference type="PANTHER" id="PTHR11274:SF0">
    <property type="entry name" value="GENERAL TRANSCRIPTION AND DNA REPAIR FACTOR IIH HELICASE SUBUNIT XPB"/>
    <property type="match status" value="1"/>
</dbReference>
<protein>
    <recommendedName>
        <fullName evidence="5">Helicase XPB/Ssl2 N-terminal domain-containing protein</fullName>
    </recommendedName>
</protein>
<evidence type="ECO:0000313" key="7">
    <source>
        <dbReference type="Proteomes" id="UP000000305"/>
    </source>
</evidence>
<dbReference type="STRING" id="6669.E9GTB9"/>
<dbReference type="EMBL" id="GL732563">
    <property type="protein sequence ID" value="EFX77386.1"/>
    <property type="molecule type" value="Genomic_DNA"/>
</dbReference>
<dbReference type="eggNOG" id="KOG1123">
    <property type="taxonomic scope" value="Eukaryota"/>
</dbReference>
<sequence>MPDKKINENRKTDQNAIVKLTRRKSQQLSHKRVQINPLGPYLLYAAACCGVETQDIIDSLKKVSKTVVPDGIVKYIQISTLTYGKISLVLKNNCYFVETQYQDVLTELLGVIEECQVEMDKGNQNESSLQIFEIN</sequence>
<accession>E9GTB9</accession>
<evidence type="ECO:0000256" key="4">
    <source>
        <dbReference type="ARBA" id="ARBA00022840"/>
    </source>
</evidence>
<dbReference type="Proteomes" id="UP000000305">
    <property type="component" value="Unassembled WGS sequence"/>
</dbReference>
<dbReference type="GO" id="GO:0016787">
    <property type="term" value="F:hydrolase activity"/>
    <property type="evidence" value="ECO:0007669"/>
    <property type="project" value="UniProtKB-KW"/>
</dbReference>
<keyword evidence="4" id="KW-0067">ATP-binding</keyword>
<organism evidence="6 7">
    <name type="scientific">Daphnia pulex</name>
    <name type="common">Water flea</name>
    <dbReference type="NCBI Taxonomy" id="6669"/>
    <lineage>
        <taxon>Eukaryota</taxon>
        <taxon>Metazoa</taxon>
        <taxon>Ecdysozoa</taxon>
        <taxon>Arthropoda</taxon>
        <taxon>Crustacea</taxon>
        <taxon>Branchiopoda</taxon>
        <taxon>Diplostraca</taxon>
        <taxon>Cladocera</taxon>
        <taxon>Anomopoda</taxon>
        <taxon>Daphniidae</taxon>
        <taxon>Daphnia</taxon>
    </lineage>
</organism>
<dbReference type="KEGG" id="dpx:DAPPUDRAFT_247766"/>
<dbReference type="HOGENOM" id="CLU_1887829_0_0_1"/>
<dbReference type="PANTHER" id="PTHR11274">
    <property type="entry name" value="RAD25/XP-B DNA REPAIR HELICASE"/>
    <property type="match status" value="1"/>
</dbReference>
<reference evidence="6 7" key="1">
    <citation type="journal article" date="2011" name="Science">
        <title>The ecoresponsive genome of Daphnia pulex.</title>
        <authorList>
            <person name="Colbourne J.K."/>
            <person name="Pfrender M.E."/>
            <person name="Gilbert D."/>
            <person name="Thomas W.K."/>
            <person name="Tucker A."/>
            <person name="Oakley T.H."/>
            <person name="Tokishita S."/>
            <person name="Aerts A."/>
            <person name="Arnold G.J."/>
            <person name="Basu M.K."/>
            <person name="Bauer D.J."/>
            <person name="Caceres C.E."/>
            <person name="Carmel L."/>
            <person name="Casola C."/>
            <person name="Choi J.H."/>
            <person name="Detter J.C."/>
            <person name="Dong Q."/>
            <person name="Dusheyko S."/>
            <person name="Eads B.D."/>
            <person name="Frohlich T."/>
            <person name="Geiler-Samerotte K.A."/>
            <person name="Gerlach D."/>
            <person name="Hatcher P."/>
            <person name="Jogdeo S."/>
            <person name="Krijgsveld J."/>
            <person name="Kriventseva E.V."/>
            <person name="Kultz D."/>
            <person name="Laforsch C."/>
            <person name="Lindquist E."/>
            <person name="Lopez J."/>
            <person name="Manak J.R."/>
            <person name="Muller J."/>
            <person name="Pangilinan J."/>
            <person name="Patwardhan R.P."/>
            <person name="Pitluck S."/>
            <person name="Pritham E.J."/>
            <person name="Rechtsteiner A."/>
            <person name="Rho M."/>
            <person name="Rogozin I.B."/>
            <person name="Sakarya O."/>
            <person name="Salamov A."/>
            <person name="Schaack S."/>
            <person name="Shapiro H."/>
            <person name="Shiga Y."/>
            <person name="Skalitzky C."/>
            <person name="Smith Z."/>
            <person name="Souvorov A."/>
            <person name="Sung W."/>
            <person name="Tang Z."/>
            <person name="Tsuchiya D."/>
            <person name="Tu H."/>
            <person name="Vos H."/>
            <person name="Wang M."/>
            <person name="Wolf Y.I."/>
            <person name="Yamagata H."/>
            <person name="Yamada T."/>
            <person name="Ye Y."/>
            <person name="Shaw J.R."/>
            <person name="Andrews J."/>
            <person name="Crease T.J."/>
            <person name="Tang H."/>
            <person name="Lucas S.M."/>
            <person name="Robertson H.M."/>
            <person name="Bork P."/>
            <person name="Koonin E.V."/>
            <person name="Zdobnov E.M."/>
            <person name="Grigoriev I.V."/>
            <person name="Lynch M."/>
            <person name="Boore J.L."/>
        </authorList>
    </citation>
    <scope>NUCLEOTIDE SEQUENCE [LARGE SCALE GENOMIC DNA]</scope>
</reference>
<evidence type="ECO:0000313" key="6">
    <source>
        <dbReference type="EMBL" id="EFX77386.1"/>
    </source>
</evidence>
<gene>
    <name evidence="6" type="ORF">DAPPUDRAFT_247766</name>
</gene>
<keyword evidence="3" id="KW-0347">Helicase</keyword>
<dbReference type="InterPro" id="IPR050615">
    <property type="entry name" value="ATP-dep_DNA_Helicase"/>
</dbReference>
<dbReference type="InParanoid" id="E9GTB9"/>
<dbReference type="OrthoDB" id="10262986at2759"/>
<keyword evidence="2" id="KW-0378">Hydrolase</keyword>
<feature type="domain" description="Helicase XPB/Ssl2 N-terminal" evidence="5">
    <location>
        <begin position="38"/>
        <end position="110"/>
    </location>
</feature>
<dbReference type="AlphaFoldDB" id="E9GTB9"/>